<reference evidence="1" key="1">
    <citation type="submission" date="2006-10" db="EMBL/GenBank/DDBJ databases">
        <authorList>
            <person name="Amadeo P."/>
            <person name="Zhao Q."/>
            <person name="Wortman J."/>
            <person name="Fraser-Liggett C."/>
            <person name="Carlton J."/>
        </authorList>
    </citation>
    <scope>NUCLEOTIDE SEQUENCE</scope>
    <source>
        <strain evidence="1">G3</strain>
    </source>
</reference>
<proteinExistence type="predicted"/>
<dbReference type="RefSeq" id="XP_001300729.1">
    <property type="nucleotide sequence ID" value="XM_001300728.1"/>
</dbReference>
<dbReference type="GO" id="GO:0031209">
    <property type="term" value="C:SCAR complex"/>
    <property type="evidence" value="ECO:0000318"/>
    <property type="project" value="GO_Central"/>
</dbReference>
<sequence>MTNTTIHLPSAKSVEEWQHVSDIHFLETTPRSVPLSSLISYPGQDYIDRIISLKAEIPAAKHLQVITDLLKDLEVAKSYLVEIYSHRGLLMPISKDESLIQKLSSNSQSAQTALQMLHQLIAKFQKEKDDLTVITQNLTRMLYSESLWSNGQWSDKLIETFCEIYFVLFTIENLQPSKKSVLNDISTLMKISKGAQTGNAADMAETTIRIWLGTTNAITQEFINSILANPNYKRISLITDILMGYLRNQIENRSFINQDKKFQYITLLKFIIIVYNQAYEKEQKDKKGQKKKMFILKPIDIEYTGMAKAAVESYRFLPLIYEYTVATNVGIHIDYITLPKKGTVKNPIQFPRKRLPELQEDAHKFFSILTEIINDLNNSPVVSGKQKLDMNINICNKLFQELPGILKIISMSMGIVREMIIAKQIEAPKIDQNADQNISLYEWAMRRGLTEENSLLILNILWLAKSTKELLLSNYTTIFQAISDSIQTTLQNFAINILPQSILRNQEYKDIITNILEVLRTLLGYFPNGMRYEINAKKASKVEKHDVSIDIGTPHIYLIELLRVQLQLLVNPDAIAVSRQGVFKGQPLDSEDEKIFKEFLDQSSYFIELLDLNNTLDKVCDQSFLYYKEYYLDLNKRTFFPVNTSIPVILSKYALKNYRKLDLTGAIFYPLSIYDDAAATALKYLKSKYLFEEIRAEASICIQYLSREIAQQALNPILKFQLLQFMPKTVVSQLKESMLSLDMKDEANQEDFLKEDISSLRLGVILQQNTLSILGCPIDTKTLISDNLNELIHEKLKALVNILESYGLFFIPMFYRIIEILRRTHELLCSFGLILNPFNDILRLALSTDNPSSLQSLLLNHVYSHIENILVPDCSFFSFPMRVLPKGEMNIKQGIEQIFTKDIASLFNAYLLKTTRIISIESVKDLFWMIEDGAGQVFSLLFATLLEELEKPFVKIYDNVRKNLTRIANPPASATFAQAFDVFEGAYHYFIDNQEIRNCLSLMNQIGNVLMLAQLFDNALILKRTTGTLSSSFILSTDPVDNNEKMPETPEVFELFDKTFQSSKPYFSYLGNKIGDNEILLPFLSSCVRELVTLLLHDYALFAETSPNLCDVKSQKGFAAIFSVLEFIANNVVIMDSSKGGGFAKFVEGIYYFAAVVLHMTNQRRLFRALSIGEKLISHFTADLGVNVDDRTNKFVAATKYFSTSLSSAFATLQPIISSIINK</sequence>
<dbReference type="OrthoDB" id="10265867at2759"/>
<dbReference type="Pfam" id="PF05994">
    <property type="entry name" value="FragX_IP"/>
    <property type="match status" value="1"/>
</dbReference>
<dbReference type="VEuPathDB" id="TrichDB:TVAGG3_0436460"/>
<organism evidence="1 2">
    <name type="scientific">Trichomonas vaginalis (strain ATCC PRA-98 / G3)</name>
    <dbReference type="NCBI Taxonomy" id="412133"/>
    <lineage>
        <taxon>Eukaryota</taxon>
        <taxon>Metamonada</taxon>
        <taxon>Parabasalia</taxon>
        <taxon>Trichomonadida</taxon>
        <taxon>Trichomonadidae</taxon>
        <taxon>Trichomonas</taxon>
    </lineage>
</organism>
<dbReference type="PANTHER" id="PTHR12195">
    <property type="entry name" value="CYTOPLASMIC FMR1-INTERACTING PROTEIN-RELATED"/>
    <property type="match status" value="1"/>
</dbReference>
<dbReference type="SMR" id="A2G4W8"/>
<dbReference type="InParanoid" id="A2G4W8"/>
<dbReference type="eggNOG" id="KOG3534">
    <property type="taxonomic scope" value="Eukaryota"/>
</dbReference>
<accession>A2G4W8</accession>
<dbReference type="Proteomes" id="UP000001542">
    <property type="component" value="Unassembled WGS sequence"/>
</dbReference>
<evidence type="ECO:0000313" key="1">
    <source>
        <dbReference type="EMBL" id="EAX87799.1"/>
    </source>
</evidence>
<keyword evidence="2" id="KW-1185">Reference proteome</keyword>
<evidence type="ECO:0000313" key="2">
    <source>
        <dbReference type="Proteomes" id="UP000001542"/>
    </source>
</evidence>
<name>A2G4W8_TRIV3</name>
<dbReference type="GO" id="GO:0006417">
    <property type="term" value="P:regulation of translation"/>
    <property type="evidence" value="ECO:0000318"/>
    <property type="project" value="GO_Central"/>
</dbReference>
<evidence type="ECO:0008006" key="3">
    <source>
        <dbReference type="Google" id="ProtNLM"/>
    </source>
</evidence>
<dbReference type="STRING" id="5722.A2G4W8"/>
<reference evidence="1" key="2">
    <citation type="journal article" date="2007" name="Science">
        <title>Draft genome sequence of the sexually transmitted pathogen Trichomonas vaginalis.</title>
        <authorList>
            <person name="Carlton J.M."/>
            <person name="Hirt R.P."/>
            <person name="Silva J.C."/>
            <person name="Delcher A.L."/>
            <person name="Schatz M."/>
            <person name="Zhao Q."/>
            <person name="Wortman J.R."/>
            <person name="Bidwell S.L."/>
            <person name="Alsmark U.C.M."/>
            <person name="Besteiro S."/>
            <person name="Sicheritz-Ponten T."/>
            <person name="Noel C.J."/>
            <person name="Dacks J.B."/>
            <person name="Foster P.G."/>
            <person name="Simillion C."/>
            <person name="Van de Peer Y."/>
            <person name="Miranda-Saavedra D."/>
            <person name="Barton G.J."/>
            <person name="Westrop G.D."/>
            <person name="Mueller S."/>
            <person name="Dessi D."/>
            <person name="Fiori P.L."/>
            <person name="Ren Q."/>
            <person name="Paulsen I."/>
            <person name="Zhang H."/>
            <person name="Bastida-Corcuera F.D."/>
            <person name="Simoes-Barbosa A."/>
            <person name="Brown M.T."/>
            <person name="Hayes R.D."/>
            <person name="Mukherjee M."/>
            <person name="Okumura C.Y."/>
            <person name="Schneider R."/>
            <person name="Smith A.J."/>
            <person name="Vanacova S."/>
            <person name="Villalvazo M."/>
            <person name="Haas B.J."/>
            <person name="Pertea M."/>
            <person name="Feldblyum T.V."/>
            <person name="Utterback T.R."/>
            <person name="Shu C.L."/>
            <person name="Osoegawa K."/>
            <person name="de Jong P.J."/>
            <person name="Hrdy I."/>
            <person name="Horvathova L."/>
            <person name="Zubacova Z."/>
            <person name="Dolezal P."/>
            <person name="Malik S.B."/>
            <person name="Logsdon J.M. Jr."/>
            <person name="Henze K."/>
            <person name="Gupta A."/>
            <person name="Wang C.C."/>
            <person name="Dunne R.L."/>
            <person name="Upcroft J.A."/>
            <person name="Upcroft P."/>
            <person name="White O."/>
            <person name="Salzberg S.L."/>
            <person name="Tang P."/>
            <person name="Chiu C.-H."/>
            <person name="Lee Y.-S."/>
            <person name="Embley T.M."/>
            <person name="Coombs G.H."/>
            <person name="Mottram J.C."/>
            <person name="Tachezy J."/>
            <person name="Fraser-Liggett C.M."/>
            <person name="Johnson P.J."/>
        </authorList>
    </citation>
    <scope>NUCLEOTIDE SEQUENCE [LARGE SCALE GENOMIC DNA]</scope>
    <source>
        <strain evidence="1">G3</strain>
    </source>
</reference>
<dbReference type="KEGG" id="tva:4745454"/>
<dbReference type="GO" id="GO:0000340">
    <property type="term" value="F:RNA 7-methylguanosine cap binding"/>
    <property type="evidence" value="ECO:0000318"/>
    <property type="project" value="GO_Central"/>
</dbReference>
<dbReference type="InterPro" id="IPR008081">
    <property type="entry name" value="Cytoplasmic_FMR1-int"/>
</dbReference>
<protein>
    <recommendedName>
        <fullName evidence="3">CYRIA/CYRIB Rac1 binding domain-containing protein</fullName>
    </recommendedName>
</protein>
<dbReference type="GO" id="GO:0000902">
    <property type="term" value="P:cell morphogenesis"/>
    <property type="evidence" value="ECO:0000318"/>
    <property type="project" value="GO_Central"/>
</dbReference>
<dbReference type="EMBL" id="DS114396">
    <property type="protein sequence ID" value="EAX87799.1"/>
    <property type="molecule type" value="Genomic_DNA"/>
</dbReference>
<gene>
    <name evidence="1" type="ORF">TVAG_466460</name>
</gene>
<dbReference type="GO" id="GO:0030833">
    <property type="term" value="P:regulation of actin filament polymerization"/>
    <property type="evidence" value="ECO:0007669"/>
    <property type="project" value="InterPro"/>
</dbReference>
<dbReference type="GO" id="GO:0031267">
    <property type="term" value="F:small GTPase binding"/>
    <property type="evidence" value="ECO:0007669"/>
    <property type="project" value="InterPro"/>
</dbReference>
<dbReference type="VEuPathDB" id="TrichDB:TVAG_466460"/>
<dbReference type="AlphaFoldDB" id="A2G4W8"/>